<dbReference type="Pfam" id="PF08309">
    <property type="entry name" value="LVIVD"/>
    <property type="match status" value="2"/>
</dbReference>
<dbReference type="AlphaFoldDB" id="A0A1H7Q181"/>
<gene>
    <name evidence="1" type="ORF">SAMN04487910_2393</name>
</gene>
<proteinExistence type="predicted"/>
<name>A0A1H7Q181_AQUAM</name>
<dbReference type="SUPFAM" id="SSF63825">
    <property type="entry name" value="YWTD domain"/>
    <property type="match status" value="1"/>
</dbReference>
<evidence type="ECO:0000313" key="2">
    <source>
        <dbReference type="Proteomes" id="UP000198521"/>
    </source>
</evidence>
<protein>
    <submittedName>
        <fullName evidence="1">LVIVD repeat-containing protein</fullName>
    </submittedName>
</protein>
<organism evidence="1 2">
    <name type="scientific">Aquimarina amphilecti</name>
    <dbReference type="NCBI Taxonomy" id="1038014"/>
    <lineage>
        <taxon>Bacteria</taxon>
        <taxon>Pseudomonadati</taxon>
        <taxon>Bacteroidota</taxon>
        <taxon>Flavobacteriia</taxon>
        <taxon>Flavobacteriales</taxon>
        <taxon>Flavobacteriaceae</taxon>
        <taxon>Aquimarina</taxon>
    </lineage>
</organism>
<dbReference type="InterPro" id="IPR013211">
    <property type="entry name" value="LVIVD"/>
</dbReference>
<dbReference type="PROSITE" id="PS51257">
    <property type="entry name" value="PROKAR_LIPOPROTEIN"/>
    <property type="match status" value="1"/>
</dbReference>
<keyword evidence="2" id="KW-1185">Reference proteome</keyword>
<reference evidence="1 2" key="1">
    <citation type="submission" date="2016-10" db="EMBL/GenBank/DDBJ databases">
        <authorList>
            <person name="de Groot N.N."/>
        </authorList>
    </citation>
    <scope>NUCLEOTIDE SEQUENCE [LARGE SCALE GENOMIC DNA]</scope>
    <source>
        <strain evidence="1 2">DSM 25232</strain>
    </source>
</reference>
<dbReference type="Proteomes" id="UP000198521">
    <property type="component" value="Unassembled WGS sequence"/>
</dbReference>
<dbReference type="EMBL" id="FOAB01000004">
    <property type="protein sequence ID" value="SEL41752.1"/>
    <property type="molecule type" value="Genomic_DNA"/>
</dbReference>
<evidence type="ECO:0000313" key="1">
    <source>
        <dbReference type="EMBL" id="SEL41752.1"/>
    </source>
</evidence>
<dbReference type="STRING" id="1038014.SAMN04487910_2393"/>
<sequence length="257" mass="28479">MDFKQLTQNIMKKYIYMILTSFIIFSCDSDSSGDSSSPIADGIGGSLATFTLKGDYLYTVDNTDLTVFNITDIKDPVQVNTLPIGFNIETLFSYKDYLYIGSRNGMFIYGLTNPEFPEKLSQVEHFTACDPVIANDTHAFVTLHSDTFCGNNLNVLQIYDVATITEPILINSRNLVFPRGLGLYENFLIVCDDEIKVFDISNPSESNLITSINKSAFDVIISGDLLIAIGETGLYQYRLSPDVNSGVSITELSTINI</sequence>
<accession>A0A1H7Q181</accession>